<proteinExistence type="inferred from homology"/>
<dbReference type="InterPro" id="IPR002347">
    <property type="entry name" value="SDR_fam"/>
</dbReference>
<evidence type="ECO:0000256" key="2">
    <source>
        <dbReference type="ARBA" id="ARBA00023002"/>
    </source>
</evidence>
<protein>
    <submittedName>
        <fullName evidence="3">Sugar dehydrogenase</fullName>
    </submittedName>
</protein>
<dbReference type="InterPro" id="IPR036291">
    <property type="entry name" value="NAD(P)-bd_dom_sf"/>
</dbReference>
<dbReference type="PATRIC" id="fig|1489064.4.peg.2989"/>
<evidence type="ECO:0000313" key="3">
    <source>
        <dbReference type="EMBL" id="KLN61203.1"/>
    </source>
</evidence>
<dbReference type="Pfam" id="PF13561">
    <property type="entry name" value="adh_short_C2"/>
    <property type="match status" value="1"/>
</dbReference>
<dbReference type="RefSeq" id="WP_047763752.1">
    <property type="nucleotide sequence ID" value="NZ_LAQL01000005.1"/>
</dbReference>
<organism evidence="3 4">
    <name type="scientific">Kiloniella spongiae</name>
    <dbReference type="NCBI Taxonomy" id="1489064"/>
    <lineage>
        <taxon>Bacteria</taxon>
        <taxon>Pseudomonadati</taxon>
        <taxon>Pseudomonadota</taxon>
        <taxon>Alphaproteobacteria</taxon>
        <taxon>Rhodospirillales</taxon>
        <taxon>Kiloniellaceae</taxon>
        <taxon>Kiloniella</taxon>
    </lineage>
</organism>
<dbReference type="EMBL" id="LAQL01000005">
    <property type="protein sequence ID" value="KLN61203.1"/>
    <property type="molecule type" value="Genomic_DNA"/>
</dbReference>
<dbReference type="Proteomes" id="UP000035444">
    <property type="component" value="Unassembled WGS sequence"/>
</dbReference>
<dbReference type="AlphaFoldDB" id="A0A0H2MFR8"/>
<evidence type="ECO:0000256" key="1">
    <source>
        <dbReference type="ARBA" id="ARBA00006484"/>
    </source>
</evidence>
<comment type="similarity">
    <text evidence="1">Belongs to the short-chain dehydrogenases/reductases (SDR) family.</text>
</comment>
<dbReference type="PRINTS" id="PR00081">
    <property type="entry name" value="GDHRDH"/>
</dbReference>
<gene>
    <name evidence="3" type="ORF">WH96_08605</name>
</gene>
<keyword evidence="2" id="KW-0560">Oxidoreductase</keyword>
<dbReference type="OrthoDB" id="9774430at2"/>
<dbReference type="SUPFAM" id="SSF51735">
    <property type="entry name" value="NAD(P)-binding Rossmann-fold domains"/>
    <property type="match status" value="1"/>
</dbReference>
<dbReference type="GO" id="GO:0016616">
    <property type="term" value="F:oxidoreductase activity, acting on the CH-OH group of donors, NAD or NADP as acceptor"/>
    <property type="evidence" value="ECO:0007669"/>
    <property type="project" value="TreeGrafter"/>
</dbReference>
<accession>A0A0H2MFR8</accession>
<dbReference type="PANTHER" id="PTHR42760:SF133">
    <property type="entry name" value="3-OXOACYL-[ACYL-CARRIER-PROTEIN] REDUCTASE"/>
    <property type="match status" value="1"/>
</dbReference>
<dbReference type="PANTHER" id="PTHR42760">
    <property type="entry name" value="SHORT-CHAIN DEHYDROGENASES/REDUCTASES FAMILY MEMBER"/>
    <property type="match status" value="1"/>
</dbReference>
<comment type="caution">
    <text evidence="3">The sequence shown here is derived from an EMBL/GenBank/DDBJ whole genome shotgun (WGS) entry which is preliminary data.</text>
</comment>
<dbReference type="Gene3D" id="3.40.50.720">
    <property type="entry name" value="NAD(P)-binding Rossmann-like Domain"/>
    <property type="match status" value="1"/>
</dbReference>
<evidence type="ECO:0000313" key="4">
    <source>
        <dbReference type="Proteomes" id="UP000035444"/>
    </source>
</evidence>
<dbReference type="STRING" id="1489064.WH96_08605"/>
<sequence length="255" mass="27297">MTDTAALIIGGSSGMGKATAQSLRNKGQNLVLVGRDHTKLETVKSELQQNGSGQIDIHAVDLQNPGQVEQFISTIKAEKRHISQLVNAAGTFKPVAFLDHGHSDFDSYHDLNKSLFFITQVVASNMKEHNGGSIVNIGSMWAKQAIKATPSSAYSMAKAGLHALTQHLAMELAEFNIRVNAVSPAVVVTPIFGSFIEPDQIEDTLTGGFNDFHPIGRVGRPNDIAEVISFLLSDSASWVTGAIWDTDGGVMAGRN</sequence>
<dbReference type="GO" id="GO:0048038">
    <property type="term" value="F:quinone binding"/>
    <property type="evidence" value="ECO:0007669"/>
    <property type="project" value="TreeGrafter"/>
</dbReference>
<dbReference type="FunFam" id="3.40.50.720:FF:000084">
    <property type="entry name" value="Short-chain dehydrogenase reductase"/>
    <property type="match status" value="1"/>
</dbReference>
<dbReference type="GO" id="GO:0006633">
    <property type="term" value="P:fatty acid biosynthetic process"/>
    <property type="evidence" value="ECO:0007669"/>
    <property type="project" value="TreeGrafter"/>
</dbReference>
<dbReference type="CDD" id="cd05233">
    <property type="entry name" value="SDR_c"/>
    <property type="match status" value="1"/>
</dbReference>
<name>A0A0H2MFR8_9PROT</name>
<keyword evidence="4" id="KW-1185">Reference proteome</keyword>
<dbReference type="PRINTS" id="PR00080">
    <property type="entry name" value="SDRFAMILY"/>
</dbReference>
<reference evidence="3 4" key="1">
    <citation type="submission" date="2015-03" db="EMBL/GenBank/DDBJ databases">
        <title>Genome Sequence of Kiloniella spongiae MEBiC09566, isolated from a marine sponge.</title>
        <authorList>
            <person name="Shao Z."/>
            <person name="Wang L."/>
            <person name="Li X."/>
        </authorList>
    </citation>
    <scope>NUCLEOTIDE SEQUENCE [LARGE SCALE GENOMIC DNA]</scope>
    <source>
        <strain evidence="3 4">MEBiC09566</strain>
    </source>
</reference>